<dbReference type="InterPro" id="IPR017900">
    <property type="entry name" value="4Fe4S_Fe_S_CS"/>
</dbReference>
<feature type="binding site" evidence="7">
    <location>
        <position position="244"/>
    </location>
    <ligand>
        <name>[4Fe-4S] cluster</name>
        <dbReference type="ChEBI" id="CHEBI:49883"/>
        <label>2</label>
    </ligand>
</feature>
<feature type="binding site" evidence="7">
    <location>
        <position position="35"/>
    </location>
    <ligand>
        <name>[4Fe-4S] cluster</name>
        <dbReference type="ChEBI" id="CHEBI:49883"/>
        <label>1</label>
    </ligand>
</feature>
<feature type="binding site" evidence="7">
    <location>
        <position position="170"/>
    </location>
    <ligand>
        <name>[4Fe-4S] cluster</name>
        <dbReference type="ChEBI" id="CHEBI:49883"/>
        <label>3</label>
    </ligand>
</feature>
<sequence>MPDANSLYGPLDPAPDAGWVEAGPRMGFFTDTSVCIGCKACEVACKEWNGVPDSGFDLLGMSYDNTGALTANSWRHVAFIEQPRPAGHRTPPFADNPTGPPVSAESAASAAGTVTDTGTVPGVPPGSPEAAARMAAGPEFLGMPGAQPPGRATGAETRSDFRWLMMSDVCKHCTHAACLDVCPTGSLFRTEFGTVVVQEDICNGCGYCISACPYGVIDQRKGDGRAWKCTLCYDRLGAGKTPACAQACPTESIQFGPLDELRERAAERVATLHDRGVPEARLYGHDPTDGVGGDGAFFLLLDEPEVYGLPPDPVVTTRDLPKMWKRAGVAALAMAAAAVAAFVGGSS</sequence>
<evidence type="ECO:0000313" key="10">
    <source>
        <dbReference type="EMBL" id="SCE65500.1"/>
    </source>
</evidence>
<dbReference type="InterPro" id="IPR051555">
    <property type="entry name" value="FDH_Electron_Transfer_Unit"/>
</dbReference>
<feature type="binding site" evidence="7">
    <location>
        <position position="178"/>
    </location>
    <ligand>
        <name>[4Fe-4S] cluster</name>
        <dbReference type="ChEBI" id="CHEBI:49883"/>
        <label>3</label>
    </ligand>
</feature>
<evidence type="ECO:0000256" key="8">
    <source>
        <dbReference type="SAM" id="MobiDB-lite"/>
    </source>
</evidence>
<dbReference type="Proteomes" id="UP000199629">
    <property type="component" value="Unassembled WGS sequence"/>
</dbReference>
<reference evidence="11" key="1">
    <citation type="submission" date="2016-06" db="EMBL/GenBank/DDBJ databases">
        <authorList>
            <person name="Varghese N."/>
            <person name="Submissions Spin"/>
        </authorList>
    </citation>
    <scope>NUCLEOTIDE SEQUENCE [LARGE SCALE GENOMIC DNA]</scope>
    <source>
        <strain evidence="11">DSM 45246</strain>
    </source>
</reference>
<feature type="binding site" evidence="7">
    <location>
        <position position="45"/>
    </location>
    <ligand>
        <name>[4Fe-4S] cluster</name>
        <dbReference type="ChEBI" id="CHEBI:49883"/>
        <label>2</label>
    </ligand>
</feature>
<dbReference type="PANTHER" id="PTHR43545">
    <property type="entry name" value="FORMATE DEHYDROGENASE, NITRATE-INDUCIBLE, IRON-SULFUR SUBUNIT"/>
    <property type="match status" value="1"/>
</dbReference>
<keyword evidence="11" id="KW-1185">Reference proteome</keyword>
<keyword evidence="5 7" id="KW-0408">Iron</keyword>
<keyword evidence="3 7" id="KW-0479">Metal-binding</keyword>
<dbReference type="CDD" id="cd10560">
    <property type="entry name" value="FDH-O_like"/>
    <property type="match status" value="1"/>
</dbReference>
<feature type="binding site" evidence="7">
    <location>
        <position position="202"/>
    </location>
    <ligand>
        <name>[4Fe-4S] cluster</name>
        <dbReference type="ChEBI" id="CHEBI:49883"/>
        <label>4</label>
    </ligand>
</feature>
<evidence type="ECO:0000313" key="11">
    <source>
        <dbReference type="Proteomes" id="UP000199629"/>
    </source>
</evidence>
<dbReference type="GO" id="GO:0045333">
    <property type="term" value="P:cellular respiration"/>
    <property type="evidence" value="ECO:0007669"/>
    <property type="project" value="InterPro"/>
</dbReference>
<comment type="cofactor">
    <cofactor evidence="7">
        <name>[4Fe-4S] cluster</name>
        <dbReference type="ChEBI" id="CHEBI:49883"/>
    </cofactor>
    <text evidence="7">Binds 4 [4Fe-4S] clusters per subunit.</text>
</comment>
<evidence type="ECO:0000256" key="4">
    <source>
        <dbReference type="ARBA" id="ARBA00022737"/>
    </source>
</evidence>
<dbReference type="InterPro" id="IPR014603">
    <property type="entry name" value="Formate_DH_Fe-S_su"/>
</dbReference>
<keyword evidence="2 7" id="KW-0004">4Fe-4S</keyword>
<dbReference type="PROSITE" id="PS00198">
    <property type="entry name" value="4FE4S_FER_1"/>
    <property type="match status" value="1"/>
</dbReference>
<dbReference type="GO" id="GO:0046872">
    <property type="term" value="F:metal ion binding"/>
    <property type="evidence" value="ECO:0007669"/>
    <property type="project" value="UniProtKB-KW"/>
</dbReference>
<dbReference type="InterPro" id="IPR017896">
    <property type="entry name" value="4Fe4S_Fe-S-bd"/>
</dbReference>
<feature type="binding site" evidence="7">
    <location>
        <position position="38"/>
    </location>
    <ligand>
        <name>[4Fe-4S] cluster</name>
        <dbReference type="ChEBI" id="CHEBI:49883"/>
        <label>1</label>
    </ligand>
</feature>
<evidence type="ECO:0000256" key="5">
    <source>
        <dbReference type="ARBA" id="ARBA00023004"/>
    </source>
</evidence>
<feature type="binding site" evidence="7">
    <location>
        <position position="173"/>
    </location>
    <ligand>
        <name>[4Fe-4S] cluster</name>
        <dbReference type="ChEBI" id="CHEBI:49883"/>
        <label>3</label>
    </ligand>
</feature>
<keyword evidence="6 7" id="KW-0411">Iron-sulfur</keyword>
<feature type="region of interest" description="Disordered" evidence="8">
    <location>
        <begin position="86"/>
        <end position="121"/>
    </location>
</feature>
<feature type="binding site" evidence="7">
    <location>
        <position position="248"/>
    </location>
    <ligand>
        <name>[4Fe-4S] cluster</name>
        <dbReference type="ChEBI" id="CHEBI:49883"/>
        <label>1</label>
    </ligand>
</feature>
<evidence type="ECO:0000256" key="6">
    <source>
        <dbReference type="ARBA" id="ARBA00023014"/>
    </source>
</evidence>
<feature type="binding site" evidence="7">
    <location>
        <position position="41"/>
    </location>
    <ligand>
        <name>[4Fe-4S] cluster</name>
        <dbReference type="ChEBI" id="CHEBI:49883"/>
        <label>1</label>
    </ligand>
</feature>
<evidence type="ECO:0000256" key="3">
    <source>
        <dbReference type="ARBA" id="ARBA00022723"/>
    </source>
</evidence>
<dbReference type="PIRSF" id="PIRSF036298">
    <property type="entry name" value="FDH_4Fe4S"/>
    <property type="match status" value="1"/>
</dbReference>
<feature type="binding site" evidence="7">
    <location>
        <position position="182"/>
    </location>
    <ligand>
        <name>[4Fe-4S] cluster</name>
        <dbReference type="ChEBI" id="CHEBI:49883"/>
        <label>4</label>
    </ligand>
</feature>
<dbReference type="GO" id="GO:0051539">
    <property type="term" value="F:4 iron, 4 sulfur cluster binding"/>
    <property type="evidence" value="ECO:0007669"/>
    <property type="project" value="UniProtKB-KW"/>
</dbReference>
<dbReference type="GO" id="GO:0030313">
    <property type="term" value="C:cell envelope"/>
    <property type="evidence" value="ECO:0007669"/>
    <property type="project" value="UniProtKB-SubCell"/>
</dbReference>
<dbReference type="Pfam" id="PF13247">
    <property type="entry name" value="Fer4_11"/>
    <property type="match status" value="1"/>
</dbReference>
<protein>
    <submittedName>
        <fullName evidence="10">Formate dehydrogenase beta subunit</fullName>
    </submittedName>
</protein>
<evidence type="ECO:0000256" key="7">
    <source>
        <dbReference type="PIRSR" id="PIRSR036298-50"/>
    </source>
</evidence>
<dbReference type="PANTHER" id="PTHR43545:SF6">
    <property type="entry name" value="FORMATE DEHYDROGENASE, NITRATE-INDUCIBLE, IRON-SULFUR SUBUNIT"/>
    <property type="match status" value="1"/>
</dbReference>
<feature type="binding site" evidence="7">
    <location>
        <position position="232"/>
    </location>
    <ligand>
        <name>[4Fe-4S] cluster</name>
        <dbReference type="ChEBI" id="CHEBI:49883"/>
        <label>2</label>
    </ligand>
</feature>
<accession>A0A1C4U1F1</accession>
<dbReference type="PROSITE" id="PS51379">
    <property type="entry name" value="4FE4S_FER_2"/>
    <property type="match status" value="3"/>
</dbReference>
<evidence type="ECO:0000256" key="2">
    <source>
        <dbReference type="ARBA" id="ARBA00022485"/>
    </source>
</evidence>
<keyword evidence="4" id="KW-0677">Repeat</keyword>
<dbReference type="SUPFAM" id="SSF54862">
    <property type="entry name" value="4Fe-4S ferredoxins"/>
    <property type="match status" value="1"/>
</dbReference>
<feature type="compositionally biased region" description="Low complexity" evidence="8">
    <location>
        <begin position="103"/>
        <end position="121"/>
    </location>
</feature>
<dbReference type="EMBL" id="FMCS01000001">
    <property type="protein sequence ID" value="SCE65500.1"/>
    <property type="molecule type" value="Genomic_DNA"/>
</dbReference>
<feature type="domain" description="4Fe-4S ferredoxin-type" evidence="9">
    <location>
        <begin position="161"/>
        <end position="192"/>
    </location>
</feature>
<organism evidence="10 11">
    <name type="scientific">Micromonospora chaiyaphumensis</name>
    <dbReference type="NCBI Taxonomy" id="307119"/>
    <lineage>
        <taxon>Bacteria</taxon>
        <taxon>Bacillati</taxon>
        <taxon>Actinomycetota</taxon>
        <taxon>Actinomycetes</taxon>
        <taxon>Micromonosporales</taxon>
        <taxon>Micromonosporaceae</taxon>
        <taxon>Micromonospora</taxon>
    </lineage>
</organism>
<dbReference type="RefSeq" id="WP_091258105.1">
    <property type="nucleotide sequence ID" value="NZ_FMCS01000001.1"/>
</dbReference>
<evidence type="ECO:0000259" key="9">
    <source>
        <dbReference type="PROSITE" id="PS51379"/>
    </source>
</evidence>
<feature type="binding site" evidence="7">
    <location>
        <position position="212"/>
    </location>
    <ligand>
        <name>[4Fe-4S] cluster</name>
        <dbReference type="ChEBI" id="CHEBI:49883"/>
        <label>3</label>
    </ligand>
</feature>
<name>A0A1C4U1F1_9ACTN</name>
<feature type="binding site" evidence="7">
    <location>
        <position position="229"/>
    </location>
    <ligand>
        <name>[4Fe-4S] cluster</name>
        <dbReference type="ChEBI" id="CHEBI:49883"/>
        <label>2</label>
    </ligand>
</feature>
<comment type="subcellular location">
    <subcellularLocation>
        <location evidence="1">Cell envelope</location>
    </subcellularLocation>
</comment>
<gene>
    <name evidence="10" type="ORF">GA0070214_101254</name>
</gene>
<feature type="binding site" evidence="7">
    <location>
        <position position="205"/>
    </location>
    <ligand>
        <name>[4Fe-4S] cluster</name>
        <dbReference type="ChEBI" id="CHEBI:49883"/>
        <label>4</label>
    </ligand>
</feature>
<dbReference type="AlphaFoldDB" id="A0A1C4U1F1"/>
<feature type="binding site" evidence="7">
    <location>
        <position position="208"/>
    </location>
    <ligand>
        <name>[4Fe-4S] cluster</name>
        <dbReference type="ChEBI" id="CHEBI:49883"/>
        <label>4</label>
    </ligand>
</feature>
<evidence type="ECO:0000256" key="1">
    <source>
        <dbReference type="ARBA" id="ARBA00004196"/>
    </source>
</evidence>
<feature type="domain" description="4Fe-4S ferredoxin-type" evidence="9">
    <location>
        <begin position="193"/>
        <end position="222"/>
    </location>
</feature>
<proteinExistence type="predicted"/>
<dbReference type="Gene3D" id="3.30.70.20">
    <property type="match status" value="3"/>
</dbReference>
<feature type="domain" description="4Fe-4S ferredoxin-type" evidence="9">
    <location>
        <begin position="26"/>
        <end position="56"/>
    </location>
</feature>
<dbReference type="GO" id="GO:0015944">
    <property type="term" value="P:formate oxidation"/>
    <property type="evidence" value="ECO:0007669"/>
    <property type="project" value="InterPro"/>
</dbReference>